<dbReference type="CDD" id="cd18809">
    <property type="entry name" value="SF1_C_RecD"/>
    <property type="match status" value="1"/>
</dbReference>
<evidence type="ECO:0000313" key="4">
    <source>
        <dbReference type="Proteomes" id="UP000004947"/>
    </source>
</evidence>
<dbReference type="SUPFAM" id="SSF52540">
    <property type="entry name" value="P-loop containing nucleoside triphosphate hydrolases"/>
    <property type="match status" value="2"/>
</dbReference>
<evidence type="ECO:0000259" key="1">
    <source>
        <dbReference type="Pfam" id="PF05970"/>
    </source>
</evidence>
<dbReference type="GO" id="GO:0006281">
    <property type="term" value="P:DNA repair"/>
    <property type="evidence" value="ECO:0007669"/>
    <property type="project" value="InterPro"/>
</dbReference>
<reference evidence="3 4" key="1">
    <citation type="journal article" date="2010" name="J. Bacteriol.">
        <title>Genome sequence of Lentisphaera araneosa HTCC2155T, the type species of the order Lentisphaerales in the phylum Lentisphaerae.</title>
        <authorList>
            <person name="Thrash J.C."/>
            <person name="Cho J.C."/>
            <person name="Vergin K.L."/>
            <person name="Morris R.M."/>
            <person name="Giovannoni S.J."/>
        </authorList>
    </citation>
    <scope>NUCLEOTIDE SEQUENCE [LARGE SCALE GENOMIC DNA]</scope>
    <source>
        <strain evidence="3 4">HTCC2155</strain>
    </source>
</reference>
<sequence>MKKNHKLFIFGNVIFQLFIKALSRKRNIFIRLDLKFPANEILYNEQGLLNQFLKDFRQYMIRQYYKKELKAYSKKMSTFSPYGEIIYAWKREKDSSDHGHYHLFILLDGQKVNNKKSAVLTAKRIWNNFFDPVTEEDKKKGIKFYNNGLVSYRSHNEENGIRLDQYNYLTKEDKENGLSYPSKDFLFFLNSAIRQSLYLAKSRTSDCFDKNNNCWSTSSLPKKTEIHEPSTEALSLMFGERFNKEQLIALSMILEGISVNIDGPGGTGKSRIIKEAIALTKRKTLIVSPSASAARLVGGITIHSAFALPLEILKPDQVLPKLSVEQERFLSSIEILIFDESSRIRPDTLLHVDRRLRQLQDPQKPFGGVQIIMVGDMAQGSAILSPTEYREYYKHYGSLFPFHSASWISARFKRIELIQNYRQICPYEKHLLKCFREKTLKVMQVGPGFSLDPIKFFNEKVRESSTPPDNAICLCATRKQVKRINEAKEKILKGSTITLKAIENNGKFNYEEQEVDRIINLKIGSKVLITANVKNREGQYKYVNGDTGIVKKVSSSTIIVSLDRGDDVAVKRYYYKDNINNEAQVQQFPIALAHAITITRSQGMEFDGPVHIELATEMKYNGLTYTAIGRVRRLSQLTVNRSITKHDFHVAPEVEIFYA</sequence>
<dbReference type="Pfam" id="PF05970">
    <property type="entry name" value="PIF1"/>
    <property type="match status" value="1"/>
</dbReference>
<dbReference type="OrthoDB" id="9763659at2"/>
<dbReference type="InterPro" id="IPR057271">
    <property type="entry name" value="YagK_YfjJ_C"/>
</dbReference>
<dbReference type="Pfam" id="PF11726">
    <property type="entry name" value="YagK_YfjJ_C"/>
    <property type="match status" value="1"/>
</dbReference>
<dbReference type="RefSeq" id="WP_007280026.1">
    <property type="nucleotide sequence ID" value="NZ_ABCK01000019.1"/>
</dbReference>
<dbReference type="InterPro" id="IPR051055">
    <property type="entry name" value="PIF1_helicase"/>
</dbReference>
<dbReference type="eggNOG" id="COG0507">
    <property type="taxonomic scope" value="Bacteria"/>
</dbReference>
<feature type="domain" description="YagK/YfjJ C-terminal" evidence="2">
    <location>
        <begin position="25"/>
        <end position="213"/>
    </location>
</feature>
<dbReference type="Gene3D" id="3.40.50.300">
    <property type="entry name" value="P-loop containing nucleotide triphosphate hydrolases"/>
    <property type="match status" value="1"/>
</dbReference>
<name>A6DQ97_9BACT</name>
<proteinExistence type="predicted"/>
<dbReference type="EMBL" id="ABCK01000019">
    <property type="protein sequence ID" value="EDM26148.1"/>
    <property type="molecule type" value="Genomic_DNA"/>
</dbReference>
<dbReference type="STRING" id="313628.LNTAR_16413"/>
<keyword evidence="4" id="KW-1185">Reference proteome</keyword>
<organism evidence="3 4">
    <name type="scientific">Lentisphaera araneosa HTCC2155</name>
    <dbReference type="NCBI Taxonomy" id="313628"/>
    <lineage>
        <taxon>Bacteria</taxon>
        <taxon>Pseudomonadati</taxon>
        <taxon>Lentisphaerota</taxon>
        <taxon>Lentisphaeria</taxon>
        <taxon>Lentisphaerales</taxon>
        <taxon>Lentisphaeraceae</taxon>
        <taxon>Lentisphaera</taxon>
    </lineage>
</organism>
<dbReference type="PANTHER" id="PTHR47642">
    <property type="entry name" value="ATP-DEPENDENT DNA HELICASE"/>
    <property type="match status" value="1"/>
</dbReference>
<dbReference type="PANTHER" id="PTHR47642:SF6">
    <property type="entry name" value="ATP-DEPENDENT DNA HELICASE"/>
    <property type="match status" value="1"/>
</dbReference>
<dbReference type="GO" id="GO:0003678">
    <property type="term" value="F:DNA helicase activity"/>
    <property type="evidence" value="ECO:0007669"/>
    <property type="project" value="InterPro"/>
</dbReference>
<dbReference type="Proteomes" id="UP000004947">
    <property type="component" value="Unassembled WGS sequence"/>
</dbReference>
<comment type="caution">
    <text evidence="3">The sequence shown here is derived from an EMBL/GenBank/DDBJ whole genome shotgun (WGS) entry which is preliminary data.</text>
</comment>
<evidence type="ECO:0000259" key="2">
    <source>
        <dbReference type="Pfam" id="PF11726"/>
    </source>
</evidence>
<accession>A6DQ97</accession>
<protein>
    <submittedName>
        <fullName evidence="3">TPR domain protein</fullName>
    </submittedName>
</protein>
<dbReference type="AlphaFoldDB" id="A6DQ97"/>
<evidence type="ECO:0000313" key="3">
    <source>
        <dbReference type="EMBL" id="EDM26148.1"/>
    </source>
</evidence>
<dbReference type="GO" id="GO:0000723">
    <property type="term" value="P:telomere maintenance"/>
    <property type="evidence" value="ECO:0007669"/>
    <property type="project" value="InterPro"/>
</dbReference>
<feature type="domain" description="DNA helicase Pif1-like DEAD-box helicase" evidence="1">
    <location>
        <begin position="252"/>
        <end position="426"/>
    </location>
</feature>
<dbReference type="InterPro" id="IPR010285">
    <property type="entry name" value="DNA_helicase_pif1-like_DEAD"/>
</dbReference>
<gene>
    <name evidence="3" type="ORF">LNTAR_16413</name>
</gene>
<dbReference type="InterPro" id="IPR027417">
    <property type="entry name" value="P-loop_NTPase"/>
</dbReference>